<dbReference type="PROSITE" id="PS00233">
    <property type="entry name" value="CHIT_BIND_RR_1"/>
    <property type="match status" value="1"/>
</dbReference>
<dbReference type="PANTHER" id="PTHR12236">
    <property type="entry name" value="STRUCTURAL CONTITUENT OF CUTICLE"/>
    <property type="match status" value="1"/>
</dbReference>
<dbReference type="PRINTS" id="PR00947">
    <property type="entry name" value="CUTICLE"/>
</dbReference>
<dbReference type="Pfam" id="PF00379">
    <property type="entry name" value="Chitin_bind_4"/>
    <property type="match status" value="1"/>
</dbReference>
<evidence type="ECO:0000313" key="5">
    <source>
        <dbReference type="EMBL" id="CAH1391264.1"/>
    </source>
</evidence>
<accession>A0A9P0EA89</accession>
<dbReference type="Proteomes" id="UP001152798">
    <property type="component" value="Chromosome 1"/>
</dbReference>
<dbReference type="GO" id="GO:0005615">
    <property type="term" value="C:extracellular space"/>
    <property type="evidence" value="ECO:0007669"/>
    <property type="project" value="TreeGrafter"/>
</dbReference>
<organism evidence="5 6">
    <name type="scientific">Nezara viridula</name>
    <name type="common">Southern green stink bug</name>
    <name type="synonym">Cimex viridulus</name>
    <dbReference type="NCBI Taxonomy" id="85310"/>
    <lineage>
        <taxon>Eukaryota</taxon>
        <taxon>Metazoa</taxon>
        <taxon>Ecdysozoa</taxon>
        <taxon>Arthropoda</taxon>
        <taxon>Hexapoda</taxon>
        <taxon>Insecta</taxon>
        <taxon>Pterygota</taxon>
        <taxon>Neoptera</taxon>
        <taxon>Paraneoptera</taxon>
        <taxon>Hemiptera</taxon>
        <taxon>Heteroptera</taxon>
        <taxon>Panheteroptera</taxon>
        <taxon>Pentatomomorpha</taxon>
        <taxon>Pentatomoidea</taxon>
        <taxon>Pentatomidae</taxon>
        <taxon>Pentatominae</taxon>
        <taxon>Nezara</taxon>
    </lineage>
</organism>
<proteinExistence type="predicted"/>
<keyword evidence="4" id="KW-0732">Signal</keyword>
<dbReference type="EMBL" id="OV725077">
    <property type="protein sequence ID" value="CAH1391264.1"/>
    <property type="molecule type" value="Genomic_DNA"/>
</dbReference>
<dbReference type="GO" id="GO:0031012">
    <property type="term" value="C:extracellular matrix"/>
    <property type="evidence" value="ECO:0007669"/>
    <property type="project" value="TreeGrafter"/>
</dbReference>
<dbReference type="OrthoDB" id="6622391at2759"/>
<keyword evidence="1 2" id="KW-0193">Cuticle</keyword>
<evidence type="ECO:0000256" key="1">
    <source>
        <dbReference type="ARBA" id="ARBA00022460"/>
    </source>
</evidence>
<protein>
    <submittedName>
        <fullName evidence="5">Uncharacterized protein</fullName>
    </submittedName>
</protein>
<feature type="signal peptide" evidence="4">
    <location>
        <begin position="1"/>
        <end position="20"/>
    </location>
</feature>
<dbReference type="PANTHER" id="PTHR12236:SF95">
    <property type="entry name" value="CUTICULAR PROTEIN 76BD, ISOFORM C-RELATED"/>
    <property type="match status" value="1"/>
</dbReference>
<name>A0A9P0EA89_NEZVI</name>
<feature type="region of interest" description="Disordered" evidence="3">
    <location>
        <begin position="24"/>
        <end position="59"/>
    </location>
</feature>
<feature type="chain" id="PRO_5040482718" evidence="4">
    <location>
        <begin position="21"/>
        <end position="92"/>
    </location>
</feature>
<dbReference type="InterPro" id="IPR051217">
    <property type="entry name" value="Insect_Cuticle_Struc_Prot"/>
</dbReference>
<feature type="compositionally biased region" description="Low complexity" evidence="3">
    <location>
        <begin position="25"/>
        <end position="42"/>
    </location>
</feature>
<evidence type="ECO:0000256" key="4">
    <source>
        <dbReference type="SAM" id="SignalP"/>
    </source>
</evidence>
<evidence type="ECO:0000256" key="3">
    <source>
        <dbReference type="SAM" id="MobiDB-lite"/>
    </source>
</evidence>
<gene>
    <name evidence="5" type="ORF">NEZAVI_LOCUS2309</name>
</gene>
<evidence type="ECO:0000256" key="2">
    <source>
        <dbReference type="PROSITE-ProRule" id="PRU00497"/>
    </source>
</evidence>
<reference evidence="5" key="1">
    <citation type="submission" date="2022-01" db="EMBL/GenBank/DDBJ databases">
        <authorList>
            <person name="King R."/>
        </authorList>
    </citation>
    <scope>NUCLEOTIDE SEQUENCE</scope>
</reference>
<dbReference type="PROSITE" id="PS51155">
    <property type="entry name" value="CHIT_BIND_RR_2"/>
    <property type="match status" value="1"/>
</dbReference>
<evidence type="ECO:0000313" key="6">
    <source>
        <dbReference type="Proteomes" id="UP001152798"/>
    </source>
</evidence>
<keyword evidence="6" id="KW-1185">Reference proteome</keyword>
<sequence length="92" mass="9867">MARLAVLAVLVLVAVAYSEAQVAGDSYDPNPQYSYSYSSNDPVTGDNHGQSETRQGDVVQGSYSLTEADGSIRTVQYTADPVHGFNAEVHRT</sequence>
<dbReference type="AlphaFoldDB" id="A0A9P0EA89"/>
<dbReference type="InterPro" id="IPR031311">
    <property type="entry name" value="CHIT_BIND_RR_consensus"/>
</dbReference>
<dbReference type="InterPro" id="IPR000618">
    <property type="entry name" value="Insect_cuticle"/>
</dbReference>
<dbReference type="GO" id="GO:0042302">
    <property type="term" value="F:structural constituent of cuticle"/>
    <property type="evidence" value="ECO:0007669"/>
    <property type="project" value="UniProtKB-UniRule"/>
</dbReference>